<dbReference type="OrthoDB" id="5146261at2"/>
<accession>A0A560W8K1</accession>
<evidence type="ECO:0000259" key="1">
    <source>
        <dbReference type="Pfam" id="PF13480"/>
    </source>
</evidence>
<sequence length="403" mass="43858">MTTAAPVRPDPGHTISQRTHAALTHRATPLSAVVEDITDLHDELSVPLTAHARWLLARAQATRQPCTAVVVDDVLSGRVRAAALLTRSHRPFVPVAEIRLVGHGTSDELCLAAASGDAAEALADGIVDLLDRERLWHLHLEQLPAGDPVLRALSARLPHTRVTAGDALPRTAWPAPRPERGWAARKIRNQVRRAERAADESGLPWSIDVIDDRDSVLAALPETLEVRRARELDLSRVDGLASADRAGAHVAAISSVAEHGQVELWRLRHAGELVAYLVAGHDHGWIRLLDSRIRPGSEAISPGLILHGRAQVTWYADTKIVGVDFGRGASTFKHKWCQAEHETSTLHAWSHQWLETVGSAATSADLRARDALRSARESSPIFARAVRAVRRAQTASASRPGHR</sequence>
<proteinExistence type="predicted"/>
<gene>
    <name evidence="2" type="ORF">FB557_2564</name>
</gene>
<dbReference type="InterPro" id="IPR038740">
    <property type="entry name" value="BioF2-like_GNAT_dom"/>
</dbReference>
<organism evidence="2 3">
    <name type="scientific">Marihabitans asiaticum</name>
    <dbReference type="NCBI Taxonomy" id="415218"/>
    <lineage>
        <taxon>Bacteria</taxon>
        <taxon>Bacillati</taxon>
        <taxon>Actinomycetota</taxon>
        <taxon>Actinomycetes</taxon>
        <taxon>Micrococcales</taxon>
        <taxon>Intrasporangiaceae</taxon>
        <taxon>Marihabitans</taxon>
    </lineage>
</organism>
<dbReference type="Pfam" id="PF13480">
    <property type="entry name" value="Acetyltransf_6"/>
    <property type="match status" value="1"/>
</dbReference>
<name>A0A560W8K1_9MICO</name>
<dbReference type="SUPFAM" id="SSF55729">
    <property type="entry name" value="Acyl-CoA N-acyltransferases (Nat)"/>
    <property type="match status" value="1"/>
</dbReference>
<dbReference type="GO" id="GO:0016740">
    <property type="term" value="F:transferase activity"/>
    <property type="evidence" value="ECO:0007669"/>
    <property type="project" value="UniProtKB-KW"/>
</dbReference>
<keyword evidence="2" id="KW-0808">Transferase</keyword>
<comment type="caution">
    <text evidence="2">The sequence shown here is derived from an EMBL/GenBank/DDBJ whole genome shotgun (WGS) entry which is preliminary data.</text>
</comment>
<dbReference type="AlphaFoldDB" id="A0A560W8K1"/>
<evidence type="ECO:0000313" key="2">
    <source>
        <dbReference type="EMBL" id="TWD13920.1"/>
    </source>
</evidence>
<protein>
    <submittedName>
        <fullName evidence="2">CelD/BcsL family acetyltransferase involved in cellulose biosynthesis</fullName>
    </submittedName>
</protein>
<keyword evidence="3" id="KW-1185">Reference proteome</keyword>
<feature type="domain" description="BioF2-like acetyltransferase" evidence="1">
    <location>
        <begin position="185"/>
        <end position="333"/>
    </location>
</feature>
<dbReference type="RefSeq" id="WP_144857972.1">
    <property type="nucleotide sequence ID" value="NZ_BAAAYT010000002.1"/>
</dbReference>
<reference evidence="2 3" key="1">
    <citation type="submission" date="2019-06" db="EMBL/GenBank/DDBJ databases">
        <title>Sequencing the genomes of 1000 actinobacteria strains.</title>
        <authorList>
            <person name="Klenk H.-P."/>
        </authorList>
    </citation>
    <scope>NUCLEOTIDE SEQUENCE [LARGE SCALE GENOMIC DNA]</scope>
    <source>
        <strain evidence="2 3">DSM 18935</strain>
    </source>
</reference>
<dbReference type="Proteomes" id="UP000315628">
    <property type="component" value="Unassembled WGS sequence"/>
</dbReference>
<dbReference type="InterPro" id="IPR016181">
    <property type="entry name" value="Acyl_CoA_acyltransferase"/>
</dbReference>
<evidence type="ECO:0000313" key="3">
    <source>
        <dbReference type="Proteomes" id="UP000315628"/>
    </source>
</evidence>
<dbReference type="EMBL" id="VIUW01000004">
    <property type="protein sequence ID" value="TWD13920.1"/>
    <property type="molecule type" value="Genomic_DNA"/>
</dbReference>